<dbReference type="EMBL" id="KN832885">
    <property type="protein sequence ID" value="KIM95863.1"/>
    <property type="molecule type" value="Genomic_DNA"/>
</dbReference>
<protein>
    <submittedName>
        <fullName evidence="1">Uncharacterized protein</fullName>
    </submittedName>
</protein>
<reference evidence="1 2" key="1">
    <citation type="submission" date="2014-04" db="EMBL/GenBank/DDBJ databases">
        <authorList>
            <consortium name="DOE Joint Genome Institute"/>
            <person name="Kuo A."/>
            <person name="Martino E."/>
            <person name="Perotto S."/>
            <person name="Kohler A."/>
            <person name="Nagy L.G."/>
            <person name="Floudas D."/>
            <person name="Copeland A."/>
            <person name="Barry K.W."/>
            <person name="Cichocki N."/>
            <person name="Veneault-Fourrey C."/>
            <person name="LaButti K."/>
            <person name="Lindquist E.A."/>
            <person name="Lipzen A."/>
            <person name="Lundell T."/>
            <person name="Morin E."/>
            <person name="Murat C."/>
            <person name="Sun H."/>
            <person name="Tunlid A."/>
            <person name="Henrissat B."/>
            <person name="Grigoriev I.V."/>
            <person name="Hibbett D.S."/>
            <person name="Martin F."/>
            <person name="Nordberg H.P."/>
            <person name="Cantor M.N."/>
            <person name="Hua S.X."/>
        </authorList>
    </citation>
    <scope>NUCLEOTIDE SEQUENCE [LARGE SCALE GENOMIC DNA]</scope>
    <source>
        <strain evidence="1 2">Zn</strain>
    </source>
</reference>
<sequence length="193" mass="22445">MAAAGTRSHNLNYWDLQLVKFAQDEVLEQKSLENKVDLMWQCILTALFPIEEGYVVVVRDRVAHQQPADAADIMVKHLRPDKTLPIIFTMEDKRAEKQVKKKDWDEATAQLERYFAIERQSETGEGAAKTLYGAVAIGMRVEFWEHRTAGRRGKRQMQSQGLYHVVRKKEKIQNYLRRIKDKEEQISAELSVE</sequence>
<evidence type="ECO:0000313" key="1">
    <source>
        <dbReference type="EMBL" id="KIM95863.1"/>
    </source>
</evidence>
<organism evidence="1 2">
    <name type="scientific">Oidiodendron maius (strain Zn)</name>
    <dbReference type="NCBI Taxonomy" id="913774"/>
    <lineage>
        <taxon>Eukaryota</taxon>
        <taxon>Fungi</taxon>
        <taxon>Dikarya</taxon>
        <taxon>Ascomycota</taxon>
        <taxon>Pezizomycotina</taxon>
        <taxon>Leotiomycetes</taxon>
        <taxon>Leotiomycetes incertae sedis</taxon>
        <taxon>Myxotrichaceae</taxon>
        <taxon>Oidiodendron</taxon>
    </lineage>
</organism>
<dbReference type="Proteomes" id="UP000054321">
    <property type="component" value="Unassembled WGS sequence"/>
</dbReference>
<evidence type="ECO:0000313" key="2">
    <source>
        <dbReference type="Proteomes" id="UP000054321"/>
    </source>
</evidence>
<dbReference type="OrthoDB" id="4499616at2759"/>
<accession>A0A0C3CA96</accession>
<gene>
    <name evidence="1" type="ORF">OIDMADRAFT_58953</name>
</gene>
<reference evidence="2" key="2">
    <citation type="submission" date="2015-01" db="EMBL/GenBank/DDBJ databases">
        <title>Evolutionary Origins and Diversification of the Mycorrhizal Mutualists.</title>
        <authorList>
            <consortium name="DOE Joint Genome Institute"/>
            <consortium name="Mycorrhizal Genomics Consortium"/>
            <person name="Kohler A."/>
            <person name="Kuo A."/>
            <person name="Nagy L.G."/>
            <person name="Floudas D."/>
            <person name="Copeland A."/>
            <person name="Barry K.W."/>
            <person name="Cichocki N."/>
            <person name="Veneault-Fourrey C."/>
            <person name="LaButti K."/>
            <person name="Lindquist E.A."/>
            <person name="Lipzen A."/>
            <person name="Lundell T."/>
            <person name="Morin E."/>
            <person name="Murat C."/>
            <person name="Riley R."/>
            <person name="Ohm R."/>
            <person name="Sun H."/>
            <person name="Tunlid A."/>
            <person name="Henrissat B."/>
            <person name="Grigoriev I.V."/>
            <person name="Hibbett D.S."/>
            <person name="Martin F."/>
        </authorList>
    </citation>
    <scope>NUCLEOTIDE SEQUENCE [LARGE SCALE GENOMIC DNA]</scope>
    <source>
        <strain evidence="2">Zn</strain>
    </source>
</reference>
<name>A0A0C3CA96_OIDMZ</name>
<dbReference type="InParanoid" id="A0A0C3CA96"/>
<proteinExistence type="predicted"/>
<dbReference type="AlphaFoldDB" id="A0A0C3CA96"/>
<keyword evidence="2" id="KW-1185">Reference proteome</keyword>
<dbReference type="HOGENOM" id="CLU_1428399_0_0_1"/>